<dbReference type="PANTHER" id="PTHR43194">
    <property type="entry name" value="HYDROLASE ALPHA/BETA FOLD FAMILY"/>
    <property type="match status" value="1"/>
</dbReference>
<dbReference type="InterPro" id="IPR029058">
    <property type="entry name" value="AB_hydrolase_fold"/>
</dbReference>
<dbReference type="PANTHER" id="PTHR43194:SF2">
    <property type="entry name" value="PEROXISOMAL MEMBRANE PROTEIN LPX1"/>
    <property type="match status" value="1"/>
</dbReference>
<keyword evidence="3" id="KW-1185">Reference proteome</keyword>
<keyword evidence="2" id="KW-0378">Hydrolase</keyword>
<organism evidence="2 3">
    <name type="scientific">Peteryoungia desertarenae</name>
    <dbReference type="NCBI Taxonomy" id="1813451"/>
    <lineage>
        <taxon>Bacteria</taxon>
        <taxon>Pseudomonadati</taxon>
        <taxon>Pseudomonadota</taxon>
        <taxon>Alphaproteobacteria</taxon>
        <taxon>Hyphomicrobiales</taxon>
        <taxon>Rhizobiaceae</taxon>
        <taxon>Peteryoungia</taxon>
    </lineage>
</organism>
<dbReference type="GO" id="GO:0016787">
    <property type="term" value="F:hydrolase activity"/>
    <property type="evidence" value="ECO:0007669"/>
    <property type="project" value="UniProtKB-KW"/>
</dbReference>
<dbReference type="InterPro" id="IPR050228">
    <property type="entry name" value="Carboxylesterase_BioH"/>
</dbReference>
<proteinExistence type="predicted"/>
<dbReference type="Pfam" id="PF00561">
    <property type="entry name" value="Abhydrolase_1"/>
    <property type="match status" value="1"/>
</dbReference>
<dbReference type="InterPro" id="IPR000639">
    <property type="entry name" value="Epox_hydrolase-like"/>
</dbReference>
<gene>
    <name evidence="2" type="ORF">FE840_000120</name>
</gene>
<evidence type="ECO:0000313" key="3">
    <source>
        <dbReference type="Proteomes" id="UP000308530"/>
    </source>
</evidence>
<dbReference type="Gene3D" id="3.40.50.1820">
    <property type="entry name" value="alpha/beta hydrolase"/>
    <property type="match status" value="1"/>
</dbReference>
<dbReference type="Proteomes" id="UP000308530">
    <property type="component" value="Chromosome"/>
</dbReference>
<dbReference type="EMBL" id="CP058350">
    <property type="protein sequence ID" value="QLF71196.1"/>
    <property type="molecule type" value="Genomic_DNA"/>
</dbReference>
<sequence length="334" mass="35949">MLFAILLLVALLAFLAVFSQMKARGLEQHFPNIGSRTDVGGFAMNALHLPPNPDADLPPIVFIHGASGNLRDQVLAFRSKLEGRAELLFVDRPGHGYSDRGGAENDTPDGQANAIARLMQEKGIEKAIIVGHSFGGAITASFAVLHPDKVEGLIFLAAATHPWPGGVDWFYHVASAPVIGPIFSHTLALPAGLTRINQAIDNVFAPNETPDGYLAETGPALVLRPKTFRHNATDVAGLHDYVTRFSPRYREIAAPTVIITGDSDTVVLEEIHSKGLARDISGSELIWIEGVGHKPDYVANNIVIAAIEKIAGADRDLQRMARELEQRLKAGTAD</sequence>
<dbReference type="RefSeq" id="WP_138288019.1">
    <property type="nucleotide sequence ID" value="NZ_CP058350.1"/>
</dbReference>
<feature type="domain" description="AB hydrolase-1" evidence="1">
    <location>
        <begin position="58"/>
        <end position="293"/>
    </location>
</feature>
<dbReference type="InterPro" id="IPR000073">
    <property type="entry name" value="AB_hydrolase_1"/>
</dbReference>
<dbReference type="SUPFAM" id="SSF53474">
    <property type="entry name" value="alpha/beta-Hydrolases"/>
    <property type="match status" value="1"/>
</dbReference>
<name>A0ABX6QRE6_9HYPH</name>
<evidence type="ECO:0000313" key="2">
    <source>
        <dbReference type="EMBL" id="QLF71196.1"/>
    </source>
</evidence>
<accession>A0ABX6QRE6</accession>
<protein>
    <submittedName>
        <fullName evidence="2">Alpha/beta hydrolase</fullName>
    </submittedName>
</protein>
<evidence type="ECO:0000259" key="1">
    <source>
        <dbReference type="Pfam" id="PF00561"/>
    </source>
</evidence>
<dbReference type="PRINTS" id="PR00111">
    <property type="entry name" value="ABHYDROLASE"/>
</dbReference>
<reference evidence="2 3" key="1">
    <citation type="submission" date="2020-06" db="EMBL/GenBank/DDBJ databases">
        <title>Genome sequence of Rhizobium sp strain ADMK78.</title>
        <authorList>
            <person name="Rahi P."/>
        </authorList>
    </citation>
    <scope>NUCLEOTIDE SEQUENCE [LARGE SCALE GENOMIC DNA]</scope>
    <source>
        <strain evidence="2 3">ADMK78</strain>
    </source>
</reference>
<dbReference type="PRINTS" id="PR00412">
    <property type="entry name" value="EPOXHYDRLASE"/>
</dbReference>